<dbReference type="InterPro" id="IPR029464">
    <property type="entry name" value="HSDR_N"/>
</dbReference>
<gene>
    <name evidence="4" type="ORF">SAMN02745152_00223</name>
</gene>
<dbReference type="GO" id="GO:0005829">
    <property type="term" value="C:cytosol"/>
    <property type="evidence" value="ECO:0007669"/>
    <property type="project" value="TreeGrafter"/>
</dbReference>
<dbReference type="GO" id="GO:0016787">
    <property type="term" value="F:hydrolase activity"/>
    <property type="evidence" value="ECO:0007669"/>
    <property type="project" value="InterPro"/>
</dbReference>
<dbReference type="GeneID" id="303366500"/>
<dbReference type="Pfam" id="PF08463">
    <property type="entry name" value="EcoEI_R_C"/>
    <property type="match status" value="1"/>
</dbReference>
<name>A0A1T4KM80_9SPIR</name>
<dbReference type="PANTHER" id="PTHR47396">
    <property type="entry name" value="TYPE I RESTRICTION ENZYME ECOKI R PROTEIN"/>
    <property type="match status" value="1"/>
</dbReference>
<reference evidence="4 5" key="1">
    <citation type="submission" date="2017-02" db="EMBL/GenBank/DDBJ databases">
        <authorList>
            <person name="Peterson S.W."/>
        </authorList>
    </citation>
    <scope>NUCLEOTIDE SEQUENCE [LARGE SCALE GENOMIC DNA]</scope>
    <source>
        <strain evidence="4 5">ATCC BAA-909</strain>
    </source>
</reference>
<evidence type="ECO:0000256" key="1">
    <source>
        <dbReference type="SAM" id="Coils"/>
    </source>
</evidence>
<dbReference type="Gene3D" id="3.40.50.300">
    <property type="entry name" value="P-loop containing nucleotide triphosphate hydrolases"/>
    <property type="match status" value="2"/>
</dbReference>
<dbReference type="PANTHER" id="PTHR47396:SF1">
    <property type="entry name" value="ATP-DEPENDENT HELICASE IRC3-RELATED"/>
    <property type="match status" value="1"/>
</dbReference>
<protein>
    <submittedName>
        <fullName evidence="4">Type I restriction enzyme, R subunit</fullName>
    </submittedName>
</protein>
<dbReference type="EMBL" id="FUXC01000001">
    <property type="protein sequence ID" value="SJZ43504.1"/>
    <property type="molecule type" value="Genomic_DNA"/>
</dbReference>
<dbReference type="PROSITE" id="PS51192">
    <property type="entry name" value="HELICASE_ATP_BIND_1"/>
    <property type="match status" value="1"/>
</dbReference>
<dbReference type="RefSeq" id="WP_078929975.1">
    <property type="nucleotide sequence ID" value="NZ_FUXC01000001.1"/>
</dbReference>
<dbReference type="Proteomes" id="UP000190395">
    <property type="component" value="Unassembled WGS sequence"/>
</dbReference>
<dbReference type="InterPro" id="IPR050742">
    <property type="entry name" value="Helicase_Restrict-Modif_Enz"/>
</dbReference>
<evidence type="ECO:0000313" key="4">
    <source>
        <dbReference type="EMBL" id="SJZ43504.1"/>
    </source>
</evidence>
<dbReference type="SUPFAM" id="SSF52540">
    <property type="entry name" value="P-loop containing nucleoside triphosphate hydrolases"/>
    <property type="match status" value="2"/>
</dbReference>
<dbReference type="Pfam" id="PF13588">
    <property type="entry name" value="HSDR_N_2"/>
    <property type="match status" value="1"/>
</dbReference>
<dbReference type="InterPro" id="IPR006935">
    <property type="entry name" value="Helicase/UvrB_N"/>
</dbReference>
<accession>A0A1T4KM80</accession>
<feature type="coiled-coil region" evidence="1">
    <location>
        <begin position="312"/>
        <end position="339"/>
    </location>
</feature>
<evidence type="ECO:0000259" key="3">
    <source>
        <dbReference type="PROSITE" id="PS51192"/>
    </source>
</evidence>
<dbReference type="SMART" id="SM00487">
    <property type="entry name" value="DEXDc"/>
    <property type="match status" value="1"/>
</dbReference>
<dbReference type="GO" id="GO:0005524">
    <property type="term" value="F:ATP binding"/>
    <property type="evidence" value="ECO:0007669"/>
    <property type="project" value="InterPro"/>
</dbReference>
<evidence type="ECO:0000313" key="5">
    <source>
        <dbReference type="Proteomes" id="UP000190395"/>
    </source>
</evidence>
<dbReference type="Gene3D" id="3.90.1570.30">
    <property type="match status" value="1"/>
</dbReference>
<dbReference type="InterPro" id="IPR014001">
    <property type="entry name" value="Helicase_ATP-bd"/>
</dbReference>
<keyword evidence="5" id="KW-1185">Reference proteome</keyword>
<dbReference type="STRING" id="225004.SAMN02745152_00223"/>
<dbReference type="GO" id="GO:0003677">
    <property type="term" value="F:DNA binding"/>
    <property type="evidence" value="ECO:0007669"/>
    <property type="project" value="InterPro"/>
</dbReference>
<dbReference type="AlphaFoldDB" id="A0A1T4KM80"/>
<dbReference type="CDD" id="cd18032">
    <property type="entry name" value="DEXHc_RE_I_III_res"/>
    <property type="match status" value="1"/>
</dbReference>
<dbReference type="InterPro" id="IPR013670">
    <property type="entry name" value="EcoEI_R_C_dom"/>
</dbReference>
<dbReference type="OrthoDB" id="9802848at2"/>
<dbReference type="InterPro" id="IPR027417">
    <property type="entry name" value="P-loop_NTPase"/>
</dbReference>
<organism evidence="4 5">
    <name type="scientific">Treponema berlinense</name>
    <dbReference type="NCBI Taxonomy" id="225004"/>
    <lineage>
        <taxon>Bacteria</taxon>
        <taxon>Pseudomonadati</taxon>
        <taxon>Spirochaetota</taxon>
        <taxon>Spirochaetia</taxon>
        <taxon>Spirochaetales</taxon>
        <taxon>Treponemataceae</taxon>
        <taxon>Treponema</taxon>
    </lineage>
</organism>
<feature type="domain" description="Helicase ATP-binding" evidence="3">
    <location>
        <begin position="222"/>
        <end position="401"/>
    </location>
</feature>
<feature type="region of interest" description="Disordered" evidence="2">
    <location>
        <begin position="617"/>
        <end position="664"/>
    </location>
</feature>
<dbReference type="NCBIfam" id="NF046051">
    <property type="entry name" value="restrict_EcoAI"/>
    <property type="match status" value="1"/>
</dbReference>
<dbReference type="Pfam" id="PF04851">
    <property type="entry name" value="ResIII"/>
    <property type="match status" value="1"/>
</dbReference>
<dbReference type="GO" id="GO:0006304">
    <property type="term" value="P:DNA modification"/>
    <property type="evidence" value="ECO:0007669"/>
    <property type="project" value="InterPro"/>
</dbReference>
<proteinExistence type="predicted"/>
<keyword evidence="1" id="KW-0175">Coiled coil</keyword>
<sequence length="850" mass="97905">MSDIFDIHEMSEEDIKHEYITTALEAKWDAKKISMETEIWKAVKKRNQNLHISASPLNNFTDGKVKIKGNIPSRDKGKRCDYILWYNKGTPLAIVEAKDNNHASSFGLQQAISYGVLLDVPFVYTSNGSTFFEHDFTTGLEKEIPLSEFPTAEELYNRWKNVDAEKIVEVENRMLYSIDGNTKVYDVPLCFEENLMNTPFYSGADCYPPRYYQRNAVNRTLEAIAKQQTRILIAMATGTGKTYTAFQLVWRLIESGTKKKVLYLADRNNLVDQSIQQDFKPLEKVIHKINFQKEDKSKISAYQVYFALYQQLDSAKHHNDEEEETEEEIENELSKYKEFFTPDFFDLIIVDECHRGSAKADSRWRKILEYFNGATQIGMTATPKETKYVSNIDYFGEPVYSYSLKQGIEDGFLAPFKVINVHTNIDDGWRPKKGQKDINGNEIEDREYNLSDYDYNIIVQDRIDEVAAEITKYLKETDRMSKTIVFCPTEDAADRMRVALNNLNTDMVQKDNQGNVKEQYVVRITGSDKYGKDKLDYFISVSQPYPVIATTSKLLSTGSDCKMVKLIVIDELINSMTEFKQIIGRGTRLRYDDGKTHFTIMDFRRVSRLFADPDWDGEIEQDEDYNPNPEPKTPPEPKAPSDDTDDGGDGPVIVDPPVPNPKPIIGKGGVRVNVLQRLVSIYDTDGKLLKQESIEDYTKESILGTYQTLENFIQTWNGEQKKEIIRNMLKEKGIDLELIKKDQNMTDVDDFDFICHIAFNQKPLTRRERAENVKKRDIFGKYGEAAREVINALLDKYAELGIYDIESTEILKQNPFIKYGKPARIAALFGGNDKYRDAIRELEYELYKVA</sequence>
<evidence type="ECO:0000256" key="2">
    <source>
        <dbReference type="SAM" id="MobiDB-lite"/>
    </source>
</evidence>